<sequence length="109" mass="12841">MTIEQFLQNFYCKVDIQNQGNINLTITTEAIRRVDNVVVDRVKTNYDIQDMAQKIGDSQTAISLMPFDWEKVIDHTKRAHIDYFAQRAPIEDFYSLDRQTNSDISKFYQ</sequence>
<evidence type="ECO:0000313" key="1">
    <source>
        <dbReference type="EMBL" id="MFN0290047.1"/>
    </source>
</evidence>
<protein>
    <submittedName>
        <fullName evidence="1">Uncharacterized protein</fullName>
    </submittedName>
</protein>
<organism evidence="1 2">
    <name type="scientific">Pedobacter helvus</name>
    <dbReference type="NCBI Taxonomy" id="2563444"/>
    <lineage>
        <taxon>Bacteria</taxon>
        <taxon>Pseudomonadati</taxon>
        <taxon>Bacteroidota</taxon>
        <taxon>Sphingobacteriia</taxon>
        <taxon>Sphingobacteriales</taxon>
        <taxon>Sphingobacteriaceae</taxon>
        <taxon>Pedobacter</taxon>
    </lineage>
</organism>
<keyword evidence="2" id="KW-1185">Reference proteome</keyword>
<comment type="caution">
    <text evidence="1">The sequence shown here is derived from an EMBL/GenBank/DDBJ whole genome shotgun (WGS) entry which is preliminary data.</text>
</comment>
<dbReference type="EMBL" id="SRMP02000001">
    <property type="protein sequence ID" value="MFN0290047.1"/>
    <property type="molecule type" value="Genomic_DNA"/>
</dbReference>
<dbReference type="Proteomes" id="UP001517367">
    <property type="component" value="Unassembled WGS sequence"/>
</dbReference>
<name>A0ABW9JCG1_9SPHI</name>
<gene>
    <name evidence="1" type="ORF">E5L68_001515</name>
</gene>
<dbReference type="RefSeq" id="WP_138727644.1">
    <property type="nucleotide sequence ID" value="NZ_SRMP02000001.1"/>
</dbReference>
<accession>A0ABW9JCG1</accession>
<evidence type="ECO:0000313" key="2">
    <source>
        <dbReference type="Proteomes" id="UP001517367"/>
    </source>
</evidence>
<proteinExistence type="predicted"/>
<reference evidence="1 2" key="1">
    <citation type="submission" date="2024-12" db="EMBL/GenBank/DDBJ databases">
        <authorList>
            <person name="Hu S."/>
        </authorList>
    </citation>
    <scope>NUCLEOTIDE SEQUENCE [LARGE SCALE GENOMIC DNA]</scope>
    <source>
        <strain evidence="1 2">P-25</strain>
    </source>
</reference>